<dbReference type="GeneID" id="36582560"/>
<keyword evidence="3" id="KW-0472">Membrane</keyword>
<dbReference type="Proteomes" id="UP000235371">
    <property type="component" value="Unassembled WGS sequence"/>
</dbReference>
<dbReference type="InParanoid" id="A0A2J6TGR9"/>
<comment type="similarity">
    <text evidence="2">Belongs to the ustYa family.</text>
</comment>
<dbReference type="PANTHER" id="PTHR33365">
    <property type="entry name" value="YALI0B05434P"/>
    <property type="match status" value="1"/>
</dbReference>
<keyword evidence="3" id="KW-0812">Transmembrane</keyword>
<comment type="pathway">
    <text evidence="1">Mycotoxin biosynthesis.</text>
</comment>
<keyword evidence="3" id="KW-1133">Transmembrane helix</keyword>
<dbReference type="Pfam" id="PF11807">
    <property type="entry name" value="UstYa"/>
    <property type="match status" value="1"/>
</dbReference>
<keyword evidence="5" id="KW-1185">Reference proteome</keyword>
<dbReference type="EMBL" id="KZ613785">
    <property type="protein sequence ID" value="PMD62158.1"/>
    <property type="molecule type" value="Genomic_DNA"/>
</dbReference>
<gene>
    <name evidence="4" type="ORF">K444DRAFT_525796</name>
</gene>
<dbReference type="PANTHER" id="PTHR33365:SF4">
    <property type="entry name" value="CYCLOCHLOROTINE BIOSYNTHESIS PROTEIN O"/>
    <property type="match status" value="1"/>
</dbReference>
<dbReference type="InterPro" id="IPR021765">
    <property type="entry name" value="UstYa-like"/>
</dbReference>
<dbReference type="GO" id="GO:0043386">
    <property type="term" value="P:mycotoxin biosynthetic process"/>
    <property type="evidence" value="ECO:0007669"/>
    <property type="project" value="InterPro"/>
</dbReference>
<evidence type="ECO:0000313" key="4">
    <source>
        <dbReference type="EMBL" id="PMD62158.1"/>
    </source>
</evidence>
<evidence type="ECO:0000256" key="2">
    <source>
        <dbReference type="ARBA" id="ARBA00035112"/>
    </source>
</evidence>
<evidence type="ECO:0000256" key="1">
    <source>
        <dbReference type="ARBA" id="ARBA00004685"/>
    </source>
</evidence>
<organism evidence="4 5">
    <name type="scientific">Hyaloscypha bicolor E</name>
    <dbReference type="NCBI Taxonomy" id="1095630"/>
    <lineage>
        <taxon>Eukaryota</taxon>
        <taxon>Fungi</taxon>
        <taxon>Dikarya</taxon>
        <taxon>Ascomycota</taxon>
        <taxon>Pezizomycotina</taxon>
        <taxon>Leotiomycetes</taxon>
        <taxon>Helotiales</taxon>
        <taxon>Hyaloscyphaceae</taxon>
        <taxon>Hyaloscypha</taxon>
        <taxon>Hyaloscypha bicolor</taxon>
    </lineage>
</organism>
<evidence type="ECO:0000313" key="5">
    <source>
        <dbReference type="Proteomes" id="UP000235371"/>
    </source>
</evidence>
<dbReference type="RefSeq" id="XP_024739062.1">
    <property type="nucleotide sequence ID" value="XM_024874480.1"/>
</dbReference>
<sequence length="271" mass="31007">MFGVPYKNNMGKEEEENLLETTEISSQSSKRDLQLLPLLLIISVSFNIFFAFLGFFTSTHKQDSIAKASYENGFPSDLEPARSEIELVVKSFSGGVELNSEGHFFTDQGGHEYVGPPESAVDEAWEMLLGGLNLDFDKNEVNLADSTFQWPESGFYFSGLDVYHSLHCLNRLRQAMYPDYYTHVFDRPMDPSRVNHIGLLDHCINHIRQSLQCHADLTPMEWRLVGSKIILKTDTRHTCRNFDKIHAWATSQRTRFETIQSFLNGSLRIVD</sequence>
<proteinExistence type="inferred from homology"/>
<name>A0A2J6TGR9_9HELO</name>
<evidence type="ECO:0000256" key="3">
    <source>
        <dbReference type="SAM" id="Phobius"/>
    </source>
</evidence>
<dbReference type="OrthoDB" id="3687641at2759"/>
<reference evidence="4 5" key="1">
    <citation type="submission" date="2016-04" db="EMBL/GenBank/DDBJ databases">
        <title>A degradative enzymes factory behind the ericoid mycorrhizal symbiosis.</title>
        <authorList>
            <consortium name="DOE Joint Genome Institute"/>
            <person name="Martino E."/>
            <person name="Morin E."/>
            <person name="Grelet G."/>
            <person name="Kuo A."/>
            <person name="Kohler A."/>
            <person name="Daghino S."/>
            <person name="Barry K."/>
            <person name="Choi C."/>
            <person name="Cichocki N."/>
            <person name="Clum A."/>
            <person name="Copeland A."/>
            <person name="Hainaut M."/>
            <person name="Haridas S."/>
            <person name="Labutti K."/>
            <person name="Lindquist E."/>
            <person name="Lipzen A."/>
            <person name="Khouja H.-R."/>
            <person name="Murat C."/>
            <person name="Ohm R."/>
            <person name="Olson A."/>
            <person name="Spatafora J."/>
            <person name="Veneault-Fourrey C."/>
            <person name="Henrissat B."/>
            <person name="Grigoriev I."/>
            <person name="Martin F."/>
            <person name="Perotto S."/>
        </authorList>
    </citation>
    <scope>NUCLEOTIDE SEQUENCE [LARGE SCALE GENOMIC DNA]</scope>
    <source>
        <strain evidence="4 5">E</strain>
    </source>
</reference>
<accession>A0A2J6TGR9</accession>
<feature type="transmembrane region" description="Helical" evidence="3">
    <location>
        <begin position="35"/>
        <end position="56"/>
    </location>
</feature>
<dbReference type="AlphaFoldDB" id="A0A2J6TGR9"/>
<dbReference type="STRING" id="1095630.A0A2J6TGR9"/>
<protein>
    <submittedName>
        <fullName evidence="4">Uncharacterized protein</fullName>
    </submittedName>
</protein>